<evidence type="ECO:0000313" key="2">
    <source>
        <dbReference type="WBParaSite" id="HCON_00117200-00001"/>
    </source>
</evidence>
<proteinExistence type="predicted"/>
<protein>
    <submittedName>
        <fullName evidence="2">Reverse transcriptase domain-containing protein</fullName>
    </submittedName>
</protein>
<name>A0A7I4YNL0_HAECO</name>
<evidence type="ECO:0000313" key="1">
    <source>
        <dbReference type="Proteomes" id="UP000025227"/>
    </source>
</evidence>
<accession>A0A7I4YNL0</accession>
<dbReference type="AlphaFoldDB" id="A0A7I4YNL0"/>
<organism evidence="1 2">
    <name type="scientific">Haemonchus contortus</name>
    <name type="common">Barber pole worm</name>
    <dbReference type="NCBI Taxonomy" id="6289"/>
    <lineage>
        <taxon>Eukaryota</taxon>
        <taxon>Metazoa</taxon>
        <taxon>Ecdysozoa</taxon>
        <taxon>Nematoda</taxon>
        <taxon>Chromadorea</taxon>
        <taxon>Rhabditida</taxon>
        <taxon>Rhabditina</taxon>
        <taxon>Rhabditomorpha</taxon>
        <taxon>Strongyloidea</taxon>
        <taxon>Trichostrongylidae</taxon>
        <taxon>Haemonchus</taxon>
    </lineage>
</organism>
<dbReference type="WBParaSite" id="HCON_00117200-00001">
    <property type="protein sequence ID" value="HCON_00117200-00001"/>
    <property type="gene ID" value="HCON_00117200"/>
</dbReference>
<dbReference type="Proteomes" id="UP000025227">
    <property type="component" value="Unplaced"/>
</dbReference>
<sequence length="80" mass="8882">MCGIVFFRTDLADACRSNTQKASKMKYASGISQQIVDSPIPECNRVAAYLDDVVVNSCTNHESCPYRQVQIRDNPAHLSC</sequence>
<reference evidence="2" key="1">
    <citation type="submission" date="2020-12" db="UniProtKB">
        <authorList>
            <consortium name="WormBaseParasite"/>
        </authorList>
    </citation>
    <scope>IDENTIFICATION</scope>
    <source>
        <strain evidence="2">MHco3</strain>
    </source>
</reference>
<keyword evidence="1" id="KW-1185">Reference proteome</keyword>